<proteinExistence type="predicted"/>
<evidence type="ECO:0000256" key="2">
    <source>
        <dbReference type="SAM" id="SignalP"/>
    </source>
</evidence>
<protein>
    <submittedName>
        <fullName evidence="3">Uncharacterized protein</fullName>
    </submittedName>
</protein>
<reference evidence="3 4" key="1">
    <citation type="submission" date="2018-02" db="EMBL/GenBank/DDBJ databases">
        <title>Genome sequence of the basidiomycete white-rot fungus Phlebia centrifuga.</title>
        <authorList>
            <person name="Granchi Z."/>
            <person name="Peng M."/>
            <person name="de Vries R.P."/>
            <person name="Hilden K."/>
            <person name="Makela M.R."/>
            <person name="Grigoriev I."/>
            <person name="Riley R."/>
        </authorList>
    </citation>
    <scope>NUCLEOTIDE SEQUENCE [LARGE SCALE GENOMIC DNA]</scope>
    <source>
        <strain evidence="3 4">FBCC195</strain>
    </source>
</reference>
<organism evidence="3 4">
    <name type="scientific">Hermanssonia centrifuga</name>
    <dbReference type="NCBI Taxonomy" id="98765"/>
    <lineage>
        <taxon>Eukaryota</taxon>
        <taxon>Fungi</taxon>
        <taxon>Dikarya</taxon>
        <taxon>Basidiomycota</taxon>
        <taxon>Agaricomycotina</taxon>
        <taxon>Agaricomycetes</taxon>
        <taxon>Polyporales</taxon>
        <taxon>Meruliaceae</taxon>
        <taxon>Hermanssonia</taxon>
    </lineage>
</organism>
<feature type="compositionally biased region" description="Low complexity" evidence="1">
    <location>
        <begin position="140"/>
        <end position="149"/>
    </location>
</feature>
<feature type="compositionally biased region" description="Acidic residues" evidence="1">
    <location>
        <begin position="94"/>
        <end position="107"/>
    </location>
</feature>
<evidence type="ECO:0000313" key="4">
    <source>
        <dbReference type="Proteomes" id="UP000186601"/>
    </source>
</evidence>
<feature type="compositionally biased region" description="Pro residues" evidence="1">
    <location>
        <begin position="192"/>
        <end position="201"/>
    </location>
</feature>
<accession>A0A2R6NY16</accession>
<evidence type="ECO:0000256" key="1">
    <source>
        <dbReference type="SAM" id="MobiDB-lite"/>
    </source>
</evidence>
<feature type="chain" id="PRO_5015359151" evidence="2">
    <location>
        <begin position="20"/>
        <end position="391"/>
    </location>
</feature>
<evidence type="ECO:0000313" key="3">
    <source>
        <dbReference type="EMBL" id="PSR79661.1"/>
    </source>
</evidence>
<feature type="compositionally biased region" description="Low complexity" evidence="1">
    <location>
        <begin position="211"/>
        <end position="238"/>
    </location>
</feature>
<name>A0A2R6NY16_9APHY</name>
<dbReference type="EMBL" id="MLYV02000690">
    <property type="protein sequence ID" value="PSR79661.1"/>
    <property type="molecule type" value="Genomic_DNA"/>
</dbReference>
<dbReference type="Proteomes" id="UP000186601">
    <property type="component" value="Unassembled WGS sequence"/>
</dbReference>
<keyword evidence="2" id="KW-0732">Signal</keyword>
<feature type="compositionally biased region" description="Polar residues" evidence="1">
    <location>
        <begin position="274"/>
        <end position="293"/>
    </location>
</feature>
<keyword evidence="4" id="KW-1185">Reference proteome</keyword>
<feature type="region of interest" description="Disordered" evidence="1">
    <location>
        <begin position="82"/>
        <end position="342"/>
    </location>
</feature>
<feature type="compositionally biased region" description="Low complexity" evidence="1">
    <location>
        <begin position="159"/>
        <end position="191"/>
    </location>
</feature>
<feature type="compositionally biased region" description="Low complexity" evidence="1">
    <location>
        <begin position="261"/>
        <end position="273"/>
    </location>
</feature>
<comment type="caution">
    <text evidence="3">The sequence shown here is derived from an EMBL/GenBank/DDBJ whole genome shotgun (WGS) entry which is preliminary data.</text>
</comment>
<sequence length="391" mass="38010">MHVFSAAISLLFLAHFGVSIPVLYPRQGSVTIVNNLMCTILGQRISDPVATLAGVQSSVIASPEGLTTDEFSDLLRDCISGGSGHNRQFTGIGEDTEDDGVEGDSDPDASGNYPGYPGSGVSPDSNGNGGNTNTEATADNSANTSAPAGSSPPPPTDPPSTNGSGDGSTDASGGNGNSGDDSGINSGNGSPSPSPTPPLNPDPSAAVHTLDTAANANGDNGNTANGDNDTTADGDSGANANGSNDPNTTGGSGANANQDTPAPVNPSAVPASNGGNSPSDVPASTNTDPNATPFTPYPETFGSTLTPAGDDAAEDDNTDGSDFGFGRGDRGSGSHSSSGCTGLACLAEGVTPAGLVAAPELGLDGITQGSPSKCPKGDLGLCLDLGTGGSK</sequence>
<dbReference type="AlphaFoldDB" id="A0A2R6NY16"/>
<feature type="compositionally biased region" description="Polar residues" evidence="1">
    <location>
        <begin position="239"/>
        <end position="260"/>
    </location>
</feature>
<feature type="signal peptide" evidence="2">
    <location>
        <begin position="1"/>
        <end position="19"/>
    </location>
</feature>
<gene>
    <name evidence="3" type="ORF">PHLCEN_2v6962</name>
</gene>